<proteinExistence type="predicted"/>
<dbReference type="InterPro" id="IPR013783">
    <property type="entry name" value="Ig-like_fold"/>
</dbReference>
<evidence type="ECO:0000313" key="4">
    <source>
        <dbReference type="Proteomes" id="UP001597012"/>
    </source>
</evidence>
<reference evidence="4" key="1">
    <citation type="journal article" date="2019" name="Int. J. Syst. Evol. Microbiol.">
        <title>The Global Catalogue of Microorganisms (GCM) 10K type strain sequencing project: providing services to taxonomists for standard genome sequencing and annotation.</title>
        <authorList>
            <consortium name="The Broad Institute Genomics Platform"/>
            <consortium name="The Broad Institute Genome Sequencing Center for Infectious Disease"/>
            <person name="Wu L."/>
            <person name="Ma J."/>
        </authorList>
    </citation>
    <scope>NUCLEOTIDE SEQUENCE [LARGE SCALE GENOMIC DNA]</scope>
    <source>
        <strain evidence="4">CCUG 61948</strain>
    </source>
</reference>
<dbReference type="Pfam" id="PF01833">
    <property type="entry name" value="TIG"/>
    <property type="match status" value="1"/>
</dbReference>
<keyword evidence="1" id="KW-0732">Signal</keyword>
<feature type="signal peptide" evidence="1">
    <location>
        <begin position="1"/>
        <end position="18"/>
    </location>
</feature>
<dbReference type="EMBL" id="JBHTHY010000003">
    <property type="protein sequence ID" value="MFD0796963.1"/>
    <property type="molecule type" value="Genomic_DNA"/>
</dbReference>
<evidence type="ECO:0000256" key="1">
    <source>
        <dbReference type="SAM" id="SignalP"/>
    </source>
</evidence>
<dbReference type="CDD" id="cd00603">
    <property type="entry name" value="IPT_PCSR"/>
    <property type="match status" value="1"/>
</dbReference>
<sequence length="291" mass="30427">MKTSLKMFALLFAFFAFIGCSDDDEDPSLNFTVVSISPESATVGSDITVTGTDFPTDASRVELTVGGALASITSLSSTQIVATVPQGAVSGAVSVSVDGTAKTTATNFTVLSELISATAENIPAPQTGGQGQPVGGPFTKFSFETGAVTDSDTEWDIAFRGTTIAVNGGTVTGTAEEPARTGNAAAAIVDGIFADVLSVEGMTFAQDADTAFAIPTGSDNGWYNYNFMTNLVVPIPGKILVFRTHDDKVAKVEILSYYKDAPANPDGFADESRFYTFNYVYNPNEGETSLE</sequence>
<evidence type="ECO:0000313" key="3">
    <source>
        <dbReference type="EMBL" id="MFD0796963.1"/>
    </source>
</evidence>
<organism evidence="3 4">
    <name type="scientific">Maribacter chungangensis</name>
    <dbReference type="NCBI Taxonomy" id="1069117"/>
    <lineage>
        <taxon>Bacteria</taxon>
        <taxon>Pseudomonadati</taxon>
        <taxon>Bacteroidota</taxon>
        <taxon>Flavobacteriia</taxon>
        <taxon>Flavobacteriales</taxon>
        <taxon>Flavobacteriaceae</taxon>
        <taxon>Maribacter</taxon>
    </lineage>
</organism>
<dbReference type="InterPro" id="IPR014756">
    <property type="entry name" value="Ig_E-set"/>
</dbReference>
<gene>
    <name evidence="3" type="ORF">ACFQZJ_05795</name>
</gene>
<keyword evidence="4" id="KW-1185">Reference proteome</keyword>
<dbReference type="InterPro" id="IPR002909">
    <property type="entry name" value="IPT_dom"/>
</dbReference>
<dbReference type="Proteomes" id="UP001597012">
    <property type="component" value="Unassembled WGS sequence"/>
</dbReference>
<evidence type="ECO:0000259" key="2">
    <source>
        <dbReference type="Pfam" id="PF01833"/>
    </source>
</evidence>
<dbReference type="Gene3D" id="2.60.40.10">
    <property type="entry name" value="Immunoglobulins"/>
    <property type="match status" value="1"/>
</dbReference>
<comment type="caution">
    <text evidence="3">The sequence shown here is derived from an EMBL/GenBank/DDBJ whole genome shotgun (WGS) entry which is preliminary data.</text>
</comment>
<dbReference type="CDD" id="cd12105">
    <property type="entry name" value="HmuY"/>
    <property type="match status" value="1"/>
</dbReference>
<protein>
    <submittedName>
        <fullName evidence="3">IPT/TIG domain-containing protein</fullName>
    </submittedName>
</protein>
<feature type="chain" id="PRO_5045732631" evidence="1">
    <location>
        <begin position="19"/>
        <end position="291"/>
    </location>
</feature>
<feature type="domain" description="IPT/TIG" evidence="2">
    <location>
        <begin position="32"/>
        <end position="109"/>
    </location>
</feature>
<accession>A0ABW3B2G9</accession>
<dbReference type="PROSITE" id="PS51257">
    <property type="entry name" value="PROKAR_LIPOPROTEIN"/>
    <property type="match status" value="1"/>
</dbReference>
<dbReference type="RefSeq" id="WP_379932953.1">
    <property type="nucleotide sequence ID" value="NZ_JBHTHY010000003.1"/>
</dbReference>
<dbReference type="InterPro" id="IPR025921">
    <property type="entry name" value="HmuY"/>
</dbReference>
<dbReference type="SUPFAM" id="SSF81296">
    <property type="entry name" value="E set domains"/>
    <property type="match status" value="1"/>
</dbReference>
<name>A0ABW3B2G9_9FLAO</name>